<accession>A0A512DSQ6</accession>
<dbReference type="GO" id="GO:0003676">
    <property type="term" value="F:nucleic acid binding"/>
    <property type="evidence" value="ECO:0007669"/>
    <property type="project" value="InterPro"/>
</dbReference>
<dbReference type="NCBIfam" id="TIGR00237">
    <property type="entry name" value="xseA"/>
    <property type="match status" value="1"/>
</dbReference>
<dbReference type="InterPro" id="IPR025824">
    <property type="entry name" value="OB-fold_nuc-bd_dom"/>
</dbReference>
<dbReference type="PANTHER" id="PTHR30008:SF0">
    <property type="entry name" value="EXODEOXYRIBONUCLEASE 7 LARGE SUBUNIT"/>
    <property type="match status" value="1"/>
</dbReference>
<comment type="catalytic activity">
    <reaction evidence="5 6">
        <text>Exonucleolytic cleavage in either 5'- to 3'- or 3'- to 5'-direction to yield nucleoside 5'-phosphates.</text>
        <dbReference type="EC" id="3.1.11.6"/>
    </reaction>
</comment>
<proteinExistence type="inferred from homology"/>
<dbReference type="AlphaFoldDB" id="A0A512DSQ6"/>
<reference evidence="10 11" key="1">
    <citation type="submission" date="2019-07" db="EMBL/GenBank/DDBJ databases">
        <title>Whole genome shotgun sequence of Skermanella aerolata NBRC 106429.</title>
        <authorList>
            <person name="Hosoyama A."/>
            <person name="Uohara A."/>
            <person name="Ohji S."/>
            <person name="Ichikawa N."/>
        </authorList>
    </citation>
    <scope>NUCLEOTIDE SEQUENCE [LARGE SCALE GENOMIC DNA]</scope>
    <source>
        <strain evidence="10 11">NBRC 106429</strain>
    </source>
</reference>
<protein>
    <recommendedName>
        <fullName evidence="5">Exodeoxyribonuclease 7 large subunit</fullName>
        <ecNumber evidence="5">3.1.11.6</ecNumber>
    </recommendedName>
    <alternativeName>
        <fullName evidence="5">Exodeoxyribonuclease VII large subunit</fullName>
        <shortName evidence="5">Exonuclease VII large subunit</shortName>
    </alternativeName>
</protein>
<evidence type="ECO:0000259" key="8">
    <source>
        <dbReference type="Pfam" id="PF02601"/>
    </source>
</evidence>
<dbReference type="EC" id="3.1.11.6" evidence="5"/>
<evidence type="ECO:0000256" key="5">
    <source>
        <dbReference type="HAMAP-Rule" id="MF_00378"/>
    </source>
</evidence>
<dbReference type="PANTHER" id="PTHR30008">
    <property type="entry name" value="EXODEOXYRIBONUCLEASE 7 LARGE SUBUNIT"/>
    <property type="match status" value="1"/>
</dbReference>
<keyword evidence="3 5" id="KW-0378">Hydrolase</keyword>
<dbReference type="InterPro" id="IPR003753">
    <property type="entry name" value="Exonuc_VII_L"/>
</dbReference>
<dbReference type="InterPro" id="IPR020579">
    <property type="entry name" value="Exonuc_VII_lsu_C"/>
</dbReference>
<comment type="similarity">
    <text evidence="5 6">Belongs to the XseA family.</text>
</comment>
<evidence type="ECO:0000256" key="6">
    <source>
        <dbReference type="RuleBase" id="RU004355"/>
    </source>
</evidence>
<keyword evidence="2 5" id="KW-0540">Nuclease</keyword>
<evidence type="ECO:0000256" key="1">
    <source>
        <dbReference type="ARBA" id="ARBA00022490"/>
    </source>
</evidence>
<dbReference type="CDD" id="cd04489">
    <property type="entry name" value="ExoVII_LU_OBF"/>
    <property type="match status" value="1"/>
</dbReference>
<dbReference type="RefSeq" id="WP_044427815.1">
    <property type="nucleotide sequence ID" value="NZ_BJYZ01000016.1"/>
</dbReference>
<name>A0A512DSQ6_9PROT</name>
<evidence type="ECO:0000259" key="9">
    <source>
        <dbReference type="Pfam" id="PF13742"/>
    </source>
</evidence>
<dbReference type="EMBL" id="BJYZ01000016">
    <property type="protein sequence ID" value="GEO39476.1"/>
    <property type="molecule type" value="Genomic_DNA"/>
</dbReference>
<evidence type="ECO:0000256" key="4">
    <source>
        <dbReference type="ARBA" id="ARBA00022839"/>
    </source>
</evidence>
<keyword evidence="1 5" id="KW-0963">Cytoplasm</keyword>
<feature type="region of interest" description="Disordered" evidence="7">
    <location>
        <begin position="503"/>
        <end position="525"/>
    </location>
</feature>
<dbReference type="Pfam" id="PF13742">
    <property type="entry name" value="tRNA_anti_2"/>
    <property type="match status" value="1"/>
</dbReference>
<comment type="subunit">
    <text evidence="5">Heterooligomer composed of large and small subunits.</text>
</comment>
<dbReference type="GO" id="GO:0005737">
    <property type="term" value="C:cytoplasm"/>
    <property type="evidence" value="ECO:0007669"/>
    <property type="project" value="UniProtKB-SubCell"/>
</dbReference>
<evidence type="ECO:0000313" key="10">
    <source>
        <dbReference type="EMBL" id="GEO39476.1"/>
    </source>
</evidence>
<evidence type="ECO:0000313" key="11">
    <source>
        <dbReference type="Proteomes" id="UP000321523"/>
    </source>
</evidence>
<keyword evidence="4 5" id="KW-0269">Exonuclease</keyword>
<evidence type="ECO:0000256" key="7">
    <source>
        <dbReference type="SAM" id="MobiDB-lite"/>
    </source>
</evidence>
<comment type="function">
    <text evidence="5">Bidirectionally degrades single-stranded DNA into large acid-insoluble oligonucleotides, which are then degraded further into small acid-soluble oligonucleotides.</text>
</comment>
<dbReference type="GO" id="GO:0008855">
    <property type="term" value="F:exodeoxyribonuclease VII activity"/>
    <property type="evidence" value="ECO:0007669"/>
    <property type="project" value="UniProtKB-UniRule"/>
</dbReference>
<feature type="domain" description="OB-fold nucleic acid binding" evidence="9">
    <location>
        <begin position="17"/>
        <end position="110"/>
    </location>
</feature>
<gene>
    <name evidence="5 10" type="primary">xseA</name>
    <name evidence="10" type="ORF">SAE02_36240</name>
</gene>
<dbReference type="Pfam" id="PF02601">
    <property type="entry name" value="Exonuc_VII_L"/>
    <property type="match status" value="1"/>
</dbReference>
<comment type="caution">
    <text evidence="10">The sequence shown here is derived from an EMBL/GenBank/DDBJ whole genome shotgun (WGS) entry which is preliminary data.</text>
</comment>
<organism evidence="10 11">
    <name type="scientific">Skermanella aerolata</name>
    <dbReference type="NCBI Taxonomy" id="393310"/>
    <lineage>
        <taxon>Bacteria</taxon>
        <taxon>Pseudomonadati</taxon>
        <taxon>Pseudomonadota</taxon>
        <taxon>Alphaproteobacteria</taxon>
        <taxon>Rhodospirillales</taxon>
        <taxon>Azospirillaceae</taxon>
        <taxon>Skermanella</taxon>
    </lineage>
</organism>
<evidence type="ECO:0000256" key="3">
    <source>
        <dbReference type="ARBA" id="ARBA00022801"/>
    </source>
</evidence>
<dbReference type="GO" id="GO:0009318">
    <property type="term" value="C:exodeoxyribonuclease VII complex"/>
    <property type="evidence" value="ECO:0007669"/>
    <property type="project" value="UniProtKB-UniRule"/>
</dbReference>
<dbReference type="Proteomes" id="UP000321523">
    <property type="component" value="Unassembled WGS sequence"/>
</dbReference>
<dbReference type="GO" id="GO:0006308">
    <property type="term" value="P:DNA catabolic process"/>
    <property type="evidence" value="ECO:0007669"/>
    <property type="project" value="UniProtKB-UniRule"/>
</dbReference>
<keyword evidence="11" id="KW-1185">Reference proteome</keyword>
<sequence length="525" mass="56737">MDRDPRSDRPGSNLAELSVTELSRALKRTVESAFGYVRVRGEISQPKLHSSGHLYLRLKDETSVIESVCWRGSVSKLSIRAEDGMEVICTGRLTTFPGRSQYQLVIESMELAGEGALLKLLEERKRRLAAEGLFDPSRKRPLPFLPAVIGVVTSPTGAVIRDILHRLADRFPRHVLLWPVAVQGESAAAQVVAAIRGFNALKPGGPVPRPDLIIVARGGGSLEDLMAFNEEAVVRAAAASEIPLISAVGHETDTTLIDFASDRRAPTPTAAAEMAVPVRADLIAQVFDCQRRLAGSAGRMIQERRNHVDGLARGLGDPHSLLEGCVQRLDDRAERLGMAMAGALDRRRTRVAELAAKLRHPREVLTSAQGRLQSEARALGAGLRQVVAAEEGRLARVGSRLTLMPIRIRVSEGERRLTELGERMDAGYVRLLTERTSRLRSGAALLESYSYRGILERGFALVTDQDEQRITSAADAKAGTPVTVEFHDGKVDAVVGHGGVARKAEAGGTGKSRKAGPKAGQGVLF</sequence>
<feature type="domain" description="Exonuclease VII large subunit C-terminal" evidence="8">
    <location>
        <begin position="133"/>
        <end position="403"/>
    </location>
</feature>
<evidence type="ECO:0000256" key="2">
    <source>
        <dbReference type="ARBA" id="ARBA00022722"/>
    </source>
</evidence>
<comment type="subcellular location">
    <subcellularLocation>
        <location evidence="5 6">Cytoplasm</location>
    </subcellularLocation>
</comment>
<dbReference type="HAMAP" id="MF_00378">
    <property type="entry name" value="Exonuc_7_L"/>
    <property type="match status" value="1"/>
</dbReference>